<organism evidence="2 3">
    <name type="scientific">Planosporangium thailandense</name>
    <dbReference type="NCBI Taxonomy" id="765197"/>
    <lineage>
        <taxon>Bacteria</taxon>
        <taxon>Bacillati</taxon>
        <taxon>Actinomycetota</taxon>
        <taxon>Actinomycetes</taxon>
        <taxon>Micromonosporales</taxon>
        <taxon>Micromonosporaceae</taxon>
        <taxon>Planosporangium</taxon>
    </lineage>
</organism>
<comment type="caution">
    <text evidence="2">The sequence shown here is derived from an EMBL/GenBank/DDBJ whole genome shotgun (WGS) entry which is preliminary data.</text>
</comment>
<feature type="region of interest" description="Disordered" evidence="1">
    <location>
        <begin position="1"/>
        <end position="23"/>
    </location>
</feature>
<dbReference type="Pfam" id="PF00805">
    <property type="entry name" value="Pentapeptide"/>
    <property type="match status" value="1"/>
</dbReference>
<keyword evidence="3" id="KW-1185">Reference proteome</keyword>
<dbReference type="InterPro" id="IPR001646">
    <property type="entry name" value="5peptide_repeat"/>
</dbReference>
<reference evidence="2 3" key="1">
    <citation type="submission" date="2020-03" db="EMBL/GenBank/DDBJ databases">
        <title>WGS of the type strain of Planosporangium spp.</title>
        <authorList>
            <person name="Thawai C."/>
        </authorList>
    </citation>
    <scope>NUCLEOTIDE SEQUENCE [LARGE SCALE GENOMIC DNA]</scope>
    <source>
        <strain evidence="2 3">TBRC 5610</strain>
    </source>
</reference>
<evidence type="ECO:0000256" key="1">
    <source>
        <dbReference type="SAM" id="MobiDB-lite"/>
    </source>
</evidence>
<name>A0ABX0Y3M0_9ACTN</name>
<accession>A0ABX0Y3M0</accession>
<gene>
    <name evidence="2" type="ORF">HC031_25210</name>
</gene>
<dbReference type="RefSeq" id="WP_167927896.1">
    <property type="nucleotide sequence ID" value="NZ_JAATVY010000024.1"/>
</dbReference>
<sequence>MSRERPAPSPAGSPAHSPADSPAADRSELRADCARCFGLCCVALPFAASADFAIDKAAGQPCVNLRADFHCGIHAHLRERGFSGCTAFDCFGAGQKISQTTFAGRDWRRSPDLARRMFDAFAVMRQLHELLWYLAEALSLPAAGPVHDDLRRALADTERLTHGDADELAALDAAAVRDGVNPLLMRTSELVRAGVPGRKRNHRGADLIGARLRGADLRGANLRGAYLIAADLTGADLRAADLIGADLRDADLRGADLTGSIFLTQPQLNAAKGDATTRVPPALTRPAHW</sequence>
<protein>
    <submittedName>
        <fullName evidence="2">Pentapeptide repeat-containing protein</fullName>
    </submittedName>
</protein>
<dbReference type="Gene3D" id="2.160.20.80">
    <property type="entry name" value="E3 ubiquitin-protein ligase SopA"/>
    <property type="match status" value="1"/>
</dbReference>
<feature type="compositionally biased region" description="Low complexity" evidence="1">
    <location>
        <begin position="10"/>
        <end position="22"/>
    </location>
</feature>
<dbReference type="EMBL" id="JAATVY010000024">
    <property type="protein sequence ID" value="NJC72990.1"/>
    <property type="molecule type" value="Genomic_DNA"/>
</dbReference>
<evidence type="ECO:0000313" key="2">
    <source>
        <dbReference type="EMBL" id="NJC72990.1"/>
    </source>
</evidence>
<proteinExistence type="predicted"/>
<dbReference type="PANTHER" id="PTHR14136:SF37">
    <property type="entry name" value="PENTAPEPTIDE REPEAT-CONTAINING PROTEIN"/>
    <property type="match status" value="1"/>
</dbReference>
<dbReference type="InterPro" id="IPR051082">
    <property type="entry name" value="Pentapeptide-BTB/POZ_domain"/>
</dbReference>
<dbReference type="PANTHER" id="PTHR14136">
    <property type="entry name" value="BTB_POZ DOMAIN-CONTAINING PROTEIN KCTD9"/>
    <property type="match status" value="1"/>
</dbReference>
<dbReference type="SUPFAM" id="SSF141571">
    <property type="entry name" value="Pentapeptide repeat-like"/>
    <property type="match status" value="1"/>
</dbReference>
<evidence type="ECO:0000313" key="3">
    <source>
        <dbReference type="Proteomes" id="UP000722989"/>
    </source>
</evidence>
<dbReference type="Proteomes" id="UP000722989">
    <property type="component" value="Unassembled WGS sequence"/>
</dbReference>